<protein>
    <submittedName>
        <fullName evidence="2">10569_t:CDS:1</fullName>
    </submittedName>
</protein>
<evidence type="ECO:0000256" key="1">
    <source>
        <dbReference type="SAM" id="MobiDB-lite"/>
    </source>
</evidence>
<dbReference type="Proteomes" id="UP000789739">
    <property type="component" value="Unassembled WGS sequence"/>
</dbReference>
<accession>A0A9N9F915</accession>
<organism evidence="2 3">
    <name type="scientific">Paraglomus brasilianum</name>
    <dbReference type="NCBI Taxonomy" id="144538"/>
    <lineage>
        <taxon>Eukaryota</taxon>
        <taxon>Fungi</taxon>
        <taxon>Fungi incertae sedis</taxon>
        <taxon>Mucoromycota</taxon>
        <taxon>Glomeromycotina</taxon>
        <taxon>Glomeromycetes</taxon>
        <taxon>Paraglomerales</taxon>
        <taxon>Paraglomeraceae</taxon>
        <taxon>Paraglomus</taxon>
    </lineage>
</organism>
<dbReference type="OrthoDB" id="2441378at2759"/>
<feature type="compositionally biased region" description="Low complexity" evidence="1">
    <location>
        <begin position="40"/>
        <end position="81"/>
    </location>
</feature>
<gene>
    <name evidence="2" type="ORF">PBRASI_LOCUS3531</name>
</gene>
<reference evidence="2" key="1">
    <citation type="submission" date="2021-06" db="EMBL/GenBank/DDBJ databases">
        <authorList>
            <person name="Kallberg Y."/>
            <person name="Tangrot J."/>
            <person name="Rosling A."/>
        </authorList>
    </citation>
    <scope>NUCLEOTIDE SEQUENCE</scope>
    <source>
        <strain evidence="2">BR232B</strain>
    </source>
</reference>
<feature type="region of interest" description="Disordered" evidence="1">
    <location>
        <begin position="1"/>
        <end position="97"/>
    </location>
</feature>
<feature type="compositionally biased region" description="Basic and acidic residues" evidence="1">
    <location>
        <begin position="347"/>
        <end position="363"/>
    </location>
</feature>
<dbReference type="EMBL" id="CAJVPI010000323">
    <property type="protein sequence ID" value="CAG8519150.1"/>
    <property type="molecule type" value="Genomic_DNA"/>
</dbReference>
<feature type="compositionally biased region" description="Polar residues" evidence="1">
    <location>
        <begin position="26"/>
        <end position="39"/>
    </location>
</feature>
<evidence type="ECO:0000313" key="2">
    <source>
        <dbReference type="EMBL" id="CAG8519150.1"/>
    </source>
</evidence>
<name>A0A9N9F915_9GLOM</name>
<dbReference type="AlphaFoldDB" id="A0A9N9F915"/>
<feature type="region of interest" description="Disordered" evidence="1">
    <location>
        <begin position="338"/>
        <end position="370"/>
    </location>
</feature>
<feature type="compositionally biased region" description="Polar residues" evidence="1">
    <location>
        <begin position="82"/>
        <end position="94"/>
    </location>
</feature>
<comment type="caution">
    <text evidence="2">The sequence shown here is derived from an EMBL/GenBank/DDBJ whole genome shotgun (WGS) entry which is preliminary data.</text>
</comment>
<sequence length="501" mass="56413">MEDNDGSLLHNPHHRKSSSSIHSHPCATTSTTPIGVHSQSAHLPPLLHPVVPSPGVHSLPALTHTSPSSTSTTTHSPSSPTAQPVSPTMNTSQPGYALQSPPITIVFDRLCSGSLGVNTPVHSPHTVAMDTTEDGERHLEEGQSSQESTQERTQKENVYAEQQKARKQPERRGSGPSKNRKKRKQYSYRTPDSHRAPDSPNSLDRYETEDEFGEGMSIDDNRCDVCLDCDMNSSVDSLKKILMTFPAMSPARLDAILPILLDNDIDHPDILLLIENEQYLRDLHSKNGTELSRGNCLSIWHGIQEHRQNASMHTPKSFTSSSSYSPPHLTSLRSDIILTHPPRSKKPRMERMESSMDRDDDSSQNRQRVKAPKLNMSTIEEVHTRVDTVLAEVARENERRRQIASTRTTGTHPTLKFEDFVGELKQAHKIPVAFGTLRDMRFSYILKKLNPAKYEEVLASRCVNVTEFYRRCQEVCEENFQEDALESALPWLELKSKLYYK</sequence>
<keyword evidence="3" id="KW-1185">Reference proteome</keyword>
<proteinExistence type="predicted"/>
<evidence type="ECO:0000313" key="3">
    <source>
        <dbReference type="Proteomes" id="UP000789739"/>
    </source>
</evidence>
<feature type="compositionally biased region" description="Basic and acidic residues" evidence="1">
    <location>
        <begin position="163"/>
        <end position="173"/>
    </location>
</feature>
<feature type="region of interest" description="Disordered" evidence="1">
    <location>
        <begin position="117"/>
        <end position="210"/>
    </location>
</feature>